<dbReference type="GO" id="GO:0005524">
    <property type="term" value="F:ATP binding"/>
    <property type="evidence" value="ECO:0007669"/>
    <property type="project" value="UniProtKB-KW"/>
</dbReference>
<dbReference type="NCBIfam" id="NF008653">
    <property type="entry name" value="PRK11650.1"/>
    <property type="match status" value="1"/>
</dbReference>
<dbReference type="InterPro" id="IPR003439">
    <property type="entry name" value="ABC_transporter-like_ATP-bd"/>
</dbReference>
<keyword evidence="7" id="KW-0472">Membrane</keyword>
<dbReference type="PANTHER" id="PTHR43875:SF3">
    <property type="entry name" value="MALTOSE_MALTODEXTRIN IMPORT ATP-BINDING PROTEIN MALK"/>
    <property type="match status" value="1"/>
</dbReference>
<dbReference type="Gene3D" id="2.40.50.140">
    <property type="entry name" value="Nucleic acid-binding proteins"/>
    <property type="match status" value="1"/>
</dbReference>
<dbReference type="EMBL" id="NBIM01000008">
    <property type="protein sequence ID" value="OXY80694.1"/>
    <property type="molecule type" value="Genomic_DNA"/>
</dbReference>
<evidence type="ECO:0000313" key="10">
    <source>
        <dbReference type="Proteomes" id="UP000242757"/>
    </source>
</evidence>
<evidence type="ECO:0000256" key="7">
    <source>
        <dbReference type="ARBA" id="ARBA00023136"/>
    </source>
</evidence>
<dbReference type="InterPro" id="IPR047641">
    <property type="entry name" value="ABC_transpr_MalK/UgpC-like"/>
</dbReference>
<dbReference type="InterPro" id="IPR015855">
    <property type="entry name" value="ABC_transpr_MalK-like"/>
</dbReference>
<evidence type="ECO:0000313" key="9">
    <source>
        <dbReference type="EMBL" id="OXY80694.1"/>
    </source>
</evidence>
<evidence type="ECO:0000259" key="8">
    <source>
        <dbReference type="PROSITE" id="PS50893"/>
    </source>
</evidence>
<keyword evidence="1" id="KW-0813">Transport</keyword>
<dbReference type="InterPro" id="IPR003593">
    <property type="entry name" value="AAA+_ATPase"/>
</dbReference>
<dbReference type="PROSITE" id="PS50893">
    <property type="entry name" value="ABC_TRANSPORTER_2"/>
    <property type="match status" value="1"/>
</dbReference>
<dbReference type="Proteomes" id="UP000242757">
    <property type="component" value="Unassembled WGS sequence"/>
</dbReference>
<keyword evidence="10" id="KW-1185">Reference proteome</keyword>
<evidence type="ECO:0000256" key="6">
    <source>
        <dbReference type="ARBA" id="ARBA00022840"/>
    </source>
</evidence>
<evidence type="ECO:0000256" key="3">
    <source>
        <dbReference type="ARBA" id="ARBA00022519"/>
    </source>
</evidence>
<dbReference type="OrthoDB" id="9802264at2"/>
<dbReference type="Gene3D" id="2.40.50.100">
    <property type="match status" value="1"/>
</dbReference>
<dbReference type="Pfam" id="PF00005">
    <property type="entry name" value="ABC_tran"/>
    <property type="match status" value="1"/>
</dbReference>
<dbReference type="SUPFAM" id="SSF50331">
    <property type="entry name" value="MOP-like"/>
    <property type="match status" value="1"/>
</dbReference>
<keyword evidence="6 9" id="KW-0067">ATP-binding</keyword>
<dbReference type="InterPro" id="IPR027417">
    <property type="entry name" value="P-loop_NTPase"/>
</dbReference>
<dbReference type="GO" id="GO:0055052">
    <property type="term" value="C:ATP-binding cassette (ABC) transporter complex, substrate-binding subunit-containing"/>
    <property type="evidence" value="ECO:0007669"/>
    <property type="project" value="TreeGrafter"/>
</dbReference>
<dbReference type="GO" id="GO:1990060">
    <property type="term" value="C:maltose transport complex"/>
    <property type="evidence" value="ECO:0007669"/>
    <property type="project" value="TreeGrafter"/>
</dbReference>
<dbReference type="FunFam" id="3.40.50.300:FF:000042">
    <property type="entry name" value="Maltose/maltodextrin ABC transporter, ATP-binding protein"/>
    <property type="match status" value="1"/>
</dbReference>
<evidence type="ECO:0000256" key="1">
    <source>
        <dbReference type="ARBA" id="ARBA00022448"/>
    </source>
</evidence>
<dbReference type="CDD" id="cd03301">
    <property type="entry name" value="ABC_MalK_N"/>
    <property type="match status" value="1"/>
</dbReference>
<accession>A0A233RBC5</accession>
<dbReference type="GO" id="GO:0015423">
    <property type="term" value="F:ABC-type maltose transporter activity"/>
    <property type="evidence" value="ECO:0007669"/>
    <property type="project" value="TreeGrafter"/>
</dbReference>
<keyword evidence="4" id="KW-0762">Sugar transport</keyword>
<organism evidence="9 10">
    <name type="scientific">Oceanimonas doudoroffii</name>
    <dbReference type="NCBI Taxonomy" id="84158"/>
    <lineage>
        <taxon>Bacteria</taxon>
        <taxon>Pseudomonadati</taxon>
        <taxon>Pseudomonadota</taxon>
        <taxon>Gammaproteobacteria</taxon>
        <taxon>Aeromonadales</taxon>
        <taxon>Aeromonadaceae</taxon>
        <taxon>Oceanimonas</taxon>
    </lineage>
</organism>
<protein>
    <submittedName>
        <fullName evidence="9">Sugar ABC transporter ATP-binding protein</fullName>
    </submittedName>
</protein>
<proteinExistence type="predicted"/>
<feature type="domain" description="ABC transporter" evidence="8">
    <location>
        <begin position="4"/>
        <end position="240"/>
    </location>
</feature>
<dbReference type="InterPro" id="IPR040582">
    <property type="entry name" value="OB_MalK-like"/>
</dbReference>
<evidence type="ECO:0000256" key="2">
    <source>
        <dbReference type="ARBA" id="ARBA00022475"/>
    </source>
</evidence>
<dbReference type="SMART" id="SM00382">
    <property type="entry name" value="AAA"/>
    <property type="match status" value="1"/>
</dbReference>
<dbReference type="InterPro" id="IPR012340">
    <property type="entry name" value="NA-bd_OB-fold"/>
</dbReference>
<keyword evidence="2" id="KW-1003">Cell membrane</keyword>
<dbReference type="RefSeq" id="WP_094201856.1">
    <property type="nucleotide sequence ID" value="NZ_NBIM01000008.1"/>
</dbReference>
<dbReference type="PANTHER" id="PTHR43875">
    <property type="entry name" value="MALTODEXTRIN IMPORT ATP-BINDING PROTEIN MSMX"/>
    <property type="match status" value="1"/>
</dbReference>
<gene>
    <name evidence="9" type="ORF">B6S08_16235</name>
</gene>
<dbReference type="InterPro" id="IPR017871">
    <property type="entry name" value="ABC_transporter-like_CS"/>
</dbReference>
<reference evidence="9 10" key="1">
    <citation type="submission" date="2017-08" db="EMBL/GenBank/DDBJ databases">
        <title>A Genome Sequence of Oceanimonas doudoroffii ATCC 27123T.</title>
        <authorList>
            <person name="Brennan M.A."/>
            <person name="Maclea K.S."/>
            <person name="Mcclelland W.D."/>
            <person name="Trachtenberg A.M."/>
        </authorList>
    </citation>
    <scope>NUCLEOTIDE SEQUENCE [LARGE SCALE GENOMIC DNA]</scope>
    <source>
        <strain evidence="9 10">ATCC 27123</strain>
    </source>
</reference>
<dbReference type="AlphaFoldDB" id="A0A233RBC5"/>
<dbReference type="Gene3D" id="3.40.50.300">
    <property type="entry name" value="P-loop containing nucleotide triphosphate hydrolases"/>
    <property type="match status" value="1"/>
</dbReference>
<keyword evidence="5" id="KW-0547">Nucleotide-binding</keyword>
<dbReference type="SUPFAM" id="SSF52540">
    <property type="entry name" value="P-loop containing nucleoside triphosphate hydrolases"/>
    <property type="match status" value="1"/>
</dbReference>
<dbReference type="Pfam" id="PF17912">
    <property type="entry name" value="OB_MalK"/>
    <property type="match status" value="1"/>
</dbReference>
<dbReference type="GO" id="GO:0016887">
    <property type="term" value="F:ATP hydrolysis activity"/>
    <property type="evidence" value="ECO:0007669"/>
    <property type="project" value="InterPro"/>
</dbReference>
<dbReference type="PROSITE" id="PS00211">
    <property type="entry name" value="ABC_TRANSPORTER_1"/>
    <property type="match status" value="1"/>
</dbReference>
<evidence type="ECO:0000256" key="4">
    <source>
        <dbReference type="ARBA" id="ARBA00022597"/>
    </source>
</evidence>
<dbReference type="InterPro" id="IPR008995">
    <property type="entry name" value="Mo/tungstate-bd_C_term_dom"/>
</dbReference>
<keyword evidence="3" id="KW-0997">Cell inner membrane</keyword>
<comment type="caution">
    <text evidence="9">The sequence shown here is derived from an EMBL/GenBank/DDBJ whole genome shotgun (WGS) entry which is preliminary data.</text>
</comment>
<sequence length="379" mass="41747">MAEVVLRKVEKSYSNGFRAVHGIDLTIAEGEFMVFVGPSGCAKSTTLRMIAGLEEVSGGDIFIGNQRVNALPPKDRGIAMVFQNYALYPHMSAYDNMAFGLKQQKLAGDEIDRRIREAAETLELSQLLDNKPGEMSGGQRQRVALGRAMVRKPDVFLFDEPLSNLDAKLRVSTRVNIARLHKTLKAEGQNATMIYVTHDQVEAMTLGDRICVLNQGRIMQVDTPINLYQRPANKFVAGFIGSPAMNLVTATLERTETGHELVLGHGERLRLPEAKASQVAHLAGRQLWFGLRPEHITLADASGATPNQPNLVNAPITAVESMGNESYLHFSMGEASFVARVPYHSHAGLPGGERKTLCFDLAHCHLFDIDTEQSLLREE</sequence>
<name>A0A233RBC5_9GAMM</name>
<evidence type="ECO:0000256" key="5">
    <source>
        <dbReference type="ARBA" id="ARBA00022741"/>
    </source>
</evidence>